<keyword evidence="3" id="KW-1185">Reference proteome</keyword>
<sequence length="106" mass="11666">MRAWRDRPIDPTTTTDDPGCLRVVLVAPLLLLTLITAYFCWTALSIRPSGPWDDDAYAGITLSCVLAMSAAGAVTAVWILPSVRRALPWWCVSPSLCWAWSRVCGE</sequence>
<proteinExistence type="predicted"/>
<name>A0ABV9X4U2_9ACTN</name>
<evidence type="ECO:0000313" key="2">
    <source>
        <dbReference type="EMBL" id="MFC5020539.1"/>
    </source>
</evidence>
<keyword evidence="1" id="KW-0472">Membrane</keyword>
<accession>A0ABV9X4U2</accession>
<keyword evidence="1" id="KW-1133">Transmembrane helix</keyword>
<comment type="caution">
    <text evidence="2">The sequence shown here is derived from an EMBL/GenBank/DDBJ whole genome shotgun (WGS) entry which is preliminary data.</text>
</comment>
<reference evidence="3" key="1">
    <citation type="journal article" date="2019" name="Int. J. Syst. Evol. Microbiol.">
        <title>The Global Catalogue of Microorganisms (GCM) 10K type strain sequencing project: providing services to taxonomists for standard genome sequencing and annotation.</title>
        <authorList>
            <consortium name="The Broad Institute Genomics Platform"/>
            <consortium name="The Broad Institute Genome Sequencing Center for Infectious Disease"/>
            <person name="Wu L."/>
            <person name="Ma J."/>
        </authorList>
    </citation>
    <scope>NUCLEOTIDE SEQUENCE [LARGE SCALE GENOMIC DNA]</scope>
    <source>
        <strain evidence="3">CGMCC 4.1648</strain>
    </source>
</reference>
<protein>
    <submittedName>
        <fullName evidence="2">Uncharacterized protein</fullName>
    </submittedName>
</protein>
<organism evidence="2 3">
    <name type="scientific">Streptomyces coeruleoprunus</name>
    <dbReference type="NCBI Taxonomy" id="285563"/>
    <lineage>
        <taxon>Bacteria</taxon>
        <taxon>Bacillati</taxon>
        <taxon>Actinomycetota</taxon>
        <taxon>Actinomycetes</taxon>
        <taxon>Kitasatosporales</taxon>
        <taxon>Streptomycetaceae</taxon>
        <taxon>Streptomyces</taxon>
    </lineage>
</organism>
<dbReference type="Proteomes" id="UP001595829">
    <property type="component" value="Unassembled WGS sequence"/>
</dbReference>
<evidence type="ECO:0000256" key="1">
    <source>
        <dbReference type="SAM" id="Phobius"/>
    </source>
</evidence>
<gene>
    <name evidence="2" type="ORF">ACFPM3_00015</name>
</gene>
<keyword evidence="1" id="KW-0812">Transmembrane</keyword>
<feature type="transmembrane region" description="Helical" evidence="1">
    <location>
        <begin position="56"/>
        <end position="80"/>
    </location>
</feature>
<evidence type="ECO:0000313" key="3">
    <source>
        <dbReference type="Proteomes" id="UP001595829"/>
    </source>
</evidence>
<feature type="transmembrane region" description="Helical" evidence="1">
    <location>
        <begin position="21"/>
        <end position="44"/>
    </location>
</feature>
<dbReference type="RefSeq" id="WP_345691601.1">
    <property type="nucleotide sequence ID" value="NZ_BAABIT010000001.1"/>
</dbReference>
<dbReference type="EMBL" id="JBHSJD010000001">
    <property type="protein sequence ID" value="MFC5020539.1"/>
    <property type="molecule type" value="Genomic_DNA"/>
</dbReference>